<dbReference type="RefSeq" id="WP_108947693.1">
    <property type="nucleotide sequence ID" value="NZ_CP022187.1"/>
</dbReference>
<organism evidence="1 2">
    <name type="scientific">Parazoarcus communis</name>
    <dbReference type="NCBI Taxonomy" id="41977"/>
    <lineage>
        <taxon>Bacteria</taxon>
        <taxon>Pseudomonadati</taxon>
        <taxon>Pseudomonadota</taxon>
        <taxon>Betaproteobacteria</taxon>
        <taxon>Rhodocyclales</taxon>
        <taxon>Zoogloeaceae</taxon>
        <taxon>Parazoarcus</taxon>
    </lineage>
</organism>
<keyword evidence="2" id="KW-1185">Reference proteome</keyword>
<dbReference type="Proteomes" id="UP000244930">
    <property type="component" value="Chromosome"/>
</dbReference>
<proteinExistence type="predicted"/>
<reference evidence="1 2" key="1">
    <citation type="submission" date="2017-06" db="EMBL/GenBank/DDBJ databases">
        <title>Azoarcus.</title>
        <authorList>
            <person name="Woo J.-H."/>
            <person name="Kim H.-S."/>
        </authorList>
    </citation>
    <scope>NUCLEOTIDE SEQUENCE [LARGE SCALE GENOMIC DNA]</scope>
    <source>
        <strain evidence="1 2">TSPY31</strain>
    </source>
</reference>
<accession>A0A2U8GNC0</accession>
<evidence type="ECO:0000313" key="1">
    <source>
        <dbReference type="EMBL" id="AWI73985.1"/>
    </source>
</evidence>
<dbReference type="AlphaFoldDB" id="A0A2U8GNC0"/>
<evidence type="ECO:0000313" key="2">
    <source>
        <dbReference type="Proteomes" id="UP000244930"/>
    </source>
</evidence>
<dbReference type="EMBL" id="CP022187">
    <property type="protein sequence ID" value="AWI73985.1"/>
    <property type="molecule type" value="Genomic_DNA"/>
</dbReference>
<name>A0A2U8GNC0_9RHOO</name>
<sequence length="150" mass="16535">MRARRFLLALCIPALVGCSHLETYGGPAAGVVGTRALLNSLDLWSTTYLSNGLIAYAIYDPLQPTWSIEASVTGEDRVQMDLQMKRLVTGGEGEARQVFMRTARKLVEEGGYAGFDVLRFEEGVEATRPFARRTANGEIRLVKSRQVPTL</sequence>
<dbReference type="KEGG" id="acom:CEW83_01075"/>
<protein>
    <submittedName>
        <fullName evidence="1">Uncharacterized protein</fullName>
    </submittedName>
</protein>
<gene>
    <name evidence="1" type="ORF">CEW83_01075</name>
</gene>
<dbReference type="PROSITE" id="PS51257">
    <property type="entry name" value="PROKAR_LIPOPROTEIN"/>
    <property type="match status" value="1"/>
</dbReference>